<dbReference type="STRING" id="151549.A0A4C1SYH3"/>
<dbReference type="Pfam" id="PF25780">
    <property type="entry name" value="TPR_IPO5"/>
    <property type="match status" value="2"/>
</dbReference>
<reference evidence="9 10" key="1">
    <citation type="journal article" date="2019" name="Commun. Biol.">
        <title>The bagworm genome reveals a unique fibroin gene that provides high tensile strength.</title>
        <authorList>
            <person name="Kono N."/>
            <person name="Nakamura H."/>
            <person name="Ohtoshi R."/>
            <person name="Tomita M."/>
            <person name="Numata K."/>
            <person name="Arakawa K."/>
        </authorList>
    </citation>
    <scope>NUCLEOTIDE SEQUENCE [LARGE SCALE GENOMIC DNA]</scope>
</reference>
<dbReference type="InterPro" id="IPR011989">
    <property type="entry name" value="ARM-like"/>
</dbReference>
<dbReference type="OrthoDB" id="543373at2759"/>
<evidence type="ECO:0000256" key="2">
    <source>
        <dbReference type="ARBA" id="ARBA00004496"/>
    </source>
</evidence>
<dbReference type="SUPFAM" id="SSF48371">
    <property type="entry name" value="ARM repeat"/>
    <property type="match status" value="1"/>
</dbReference>
<evidence type="ECO:0000313" key="10">
    <source>
        <dbReference type="Proteomes" id="UP000299102"/>
    </source>
</evidence>
<organism evidence="9 10">
    <name type="scientific">Eumeta variegata</name>
    <name type="common">Bagworm moth</name>
    <name type="synonym">Eumeta japonica</name>
    <dbReference type="NCBI Taxonomy" id="151549"/>
    <lineage>
        <taxon>Eukaryota</taxon>
        <taxon>Metazoa</taxon>
        <taxon>Ecdysozoa</taxon>
        <taxon>Arthropoda</taxon>
        <taxon>Hexapoda</taxon>
        <taxon>Insecta</taxon>
        <taxon>Pterygota</taxon>
        <taxon>Neoptera</taxon>
        <taxon>Endopterygota</taxon>
        <taxon>Lepidoptera</taxon>
        <taxon>Glossata</taxon>
        <taxon>Ditrysia</taxon>
        <taxon>Tineoidea</taxon>
        <taxon>Psychidae</taxon>
        <taxon>Oiketicinae</taxon>
        <taxon>Eumeta</taxon>
    </lineage>
</organism>
<evidence type="ECO:0000256" key="5">
    <source>
        <dbReference type="ARBA" id="ARBA00022737"/>
    </source>
</evidence>
<feature type="domain" description="IPO4/5-like TPR repeats" evidence="8">
    <location>
        <begin position="142"/>
        <end position="176"/>
    </location>
</feature>
<keyword evidence="7" id="KW-0539">Nucleus</keyword>
<dbReference type="Gene3D" id="1.25.10.10">
    <property type="entry name" value="Leucine-rich Repeat Variant"/>
    <property type="match status" value="1"/>
</dbReference>
<evidence type="ECO:0000256" key="7">
    <source>
        <dbReference type="ARBA" id="ARBA00023242"/>
    </source>
</evidence>
<feature type="domain" description="IPO4/5-like TPR repeats" evidence="8">
    <location>
        <begin position="98"/>
        <end position="140"/>
    </location>
</feature>
<gene>
    <name evidence="9" type="primary">Ipo5</name>
    <name evidence="9" type="ORF">EVAR_69580_1</name>
</gene>
<sequence length="197" mass="22557">MAADQFQQILSSLLSTDNEVRQQAEDTYNNVPRDLKVTHLLATIHNGQQSEEARQMAAVLLRRLFTSEFLEFYKELPQEAQGQLLQQILLAVQQDVTPNLRRKICEVVAEAARNLIDDDGNNQWPDFCNFFSSALTRPQPTESIEAQDDQSLVKLLIDMTETCPKFLRPQLEVIFEICMKVLALKTLKTVGVTWFSR</sequence>
<accession>A0A4C1SYH3</accession>
<dbReference type="Proteomes" id="UP000299102">
    <property type="component" value="Unassembled WGS sequence"/>
</dbReference>
<evidence type="ECO:0000313" key="9">
    <source>
        <dbReference type="EMBL" id="GBP06317.1"/>
    </source>
</evidence>
<dbReference type="GO" id="GO:0006606">
    <property type="term" value="P:protein import into nucleus"/>
    <property type="evidence" value="ECO:0007669"/>
    <property type="project" value="InterPro"/>
</dbReference>
<evidence type="ECO:0000256" key="1">
    <source>
        <dbReference type="ARBA" id="ARBA00004123"/>
    </source>
</evidence>
<evidence type="ECO:0000256" key="3">
    <source>
        <dbReference type="ARBA" id="ARBA00022448"/>
    </source>
</evidence>
<keyword evidence="5" id="KW-0677">Repeat</keyword>
<keyword evidence="10" id="KW-1185">Reference proteome</keyword>
<keyword evidence="3" id="KW-0813">Transport</keyword>
<protein>
    <submittedName>
        <fullName evidence="9">Importin-5</fullName>
    </submittedName>
</protein>
<dbReference type="PANTHER" id="PTHR10527">
    <property type="entry name" value="IMPORTIN BETA"/>
    <property type="match status" value="1"/>
</dbReference>
<keyword evidence="4" id="KW-0963">Cytoplasm</keyword>
<proteinExistence type="predicted"/>
<keyword evidence="6" id="KW-0653">Protein transport</keyword>
<dbReference type="AlphaFoldDB" id="A0A4C1SYH3"/>
<evidence type="ECO:0000259" key="8">
    <source>
        <dbReference type="Pfam" id="PF25780"/>
    </source>
</evidence>
<dbReference type="InterPro" id="IPR057672">
    <property type="entry name" value="TPR_IPO4/5"/>
</dbReference>
<dbReference type="InterPro" id="IPR016024">
    <property type="entry name" value="ARM-type_fold"/>
</dbReference>
<evidence type="ECO:0000256" key="6">
    <source>
        <dbReference type="ARBA" id="ARBA00022927"/>
    </source>
</evidence>
<dbReference type="EMBL" id="BGZK01004014">
    <property type="protein sequence ID" value="GBP06317.1"/>
    <property type="molecule type" value="Genomic_DNA"/>
</dbReference>
<name>A0A4C1SYH3_EUMVA</name>
<comment type="subcellular location">
    <subcellularLocation>
        <location evidence="2">Cytoplasm</location>
    </subcellularLocation>
    <subcellularLocation>
        <location evidence="1">Nucleus</location>
    </subcellularLocation>
</comment>
<dbReference type="GO" id="GO:0005737">
    <property type="term" value="C:cytoplasm"/>
    <property type="evidence" value="ECO:0007669"/>
    <property type="project" value="UniProtKB-SubCell"/>
</dbReference>
<comment type="caution">
    <text evidence="9">The sequence shown here is derived from an EMBL/GenBank/DDBJ whole genome shotgun (WGS) entry which is preliminary data.</text>
</comment>
<dbReference type="InterPro" id="IPR040122">
    <property type="entry name" value="Importin_beta"/>
</dbReference>
<evidence type="ECO:0000256" key="4">
    <source>
        <dbReference type="ARBA" id="ARBA00022490"/>
    </source>
</evidence>